<dbReference type="Pfam" id="PF00628">
    <property type="entry name" value="PHD"/>
    <property type="match status" value="1"/>
</dbReference>
<feature type="region of interest" description="Disordered" evidence="8">
    <location>
        <begin position="2226"/>
        <end position="2251"/>
    </location>
</feature>
<reference evidence="11" key="1">
    <citation type="submission" date="2019-12" db="EMBL/GenBank/DDBJ databases">
        <authorList>
            <person name="Scholes J."/>
        </authorList>
    </citation>
    <scope>NUCLEOTIDE SEQUENCE</scope>
</reference>
<gene>
    <name evidence="11" type="ORF">SHERM_14108</name>
</gene>
<feature type="compositionally biased region" description="Low complexity" evidence="8">
    <location>
        <begin position="103"/>
        <end position="118"/>
    </location>
</feature>
<proteinExistence type="predicted"/>
<dbReference type="InterPro" id="IPR056882">
    <property type="entry name" value="MOM1_dom"/>
</dbReference>
<dbReference type="InterPro" id="IPR000953">
    <property type="entry name" value="Chromo/chromo_shadow_dom"/>
</dbReference>
<feature type="region of interest" description="Disordered" evidence="8">
    <location>
        <begin position="1544"/>
        <end position="1574"/>
    </location>
</feature>
<feature type="compositionally biased region" description="Basic residues" evidence="8">
    <location>
        <begin position="1186"/>
        <end position="1196"/>
    </location>
</feature>
<dbReference type="Pfam" id="PF00271">
    <property type="entry name" value="Helicase_C"/>
    <property type="match status" value="1"/>
</dbReference>
<feature type="region of interest" description="Disordered" evidence="8">
    <location>
        <begin position="1240"/>
        <end position="1272"/>
    </location>
</feature>
<dbReference type="SMART" id="SM00298">
    <property type="entry name" value="CHROMO"/>
    <property type="match status" value="2"/>
</dbReference>
<protein>
    <submittedName>
        <fullName evidence="11">Helicase protein MOM1</fullName>
    </submittedName>
</protein>
<feature type="region of interest" description="Disordered" evidence="8">
    <location>
        <begin position="1988"/>
        <end position="2214"/>
    </location>
</feature>
<name>A0A9N7R4W2_STRHE</name>
<dbReference type="InterPro" id="IPR016197">
    <property type="entry name" value="Chromo-like_dom_sf"/>
</dbReference>
<evidence type="ECO:0000256" key="2">
    <source>
        <dbReference type="ARBA" id="ARBA00022737"/>
    </source>
</evidence>
<dbReference type="InterPro" id="IPR027417">
    <property type="entry name" value="P-loop_NTPase"/>
</dbReference>
<dbReference type="InterPro" id="IPR013083">
    <property type="entry name" value="Znf_RING/FYVE/PHD"/>
</dbReference>
<evidence type="ECO:0000259" key="9">
    <source>
        <dbReference type="PROSITE" id="PS50016"/>
    </source>
</evidence>
<sequence length="2251" mass="249156">MVGDTRSSRNSKDEGYGRKSTKKADTRRSASGARRSAREESDSTRVTAPCPQSMRKSKRIEERTPPSTPSTKRKSERLEKQNTPSPVGPVRRSVRGKNDFSPESSGSKKTSKGLGSLDSKSKKEKNLIQVTMESEKAEIDPEVGMKRKNMNSRSYMTLFKRQRIKIVPDGEGRLAGRDKLSDVCSDNSGGTDSEPMGNGVVGTDEFSRRIVGDSRDESIDIVKTSVEALHKPREKDHEDMQNNVNRASSHRDIALDEPCSNHYITNSSVREMPDFTERLPTICSSADYMDPSESESSTCLGTIGDVAGDTTSPSPKYENCDLLGTCVLCSKCKRIGYNSQKQELCSCNPAVDMDQGTLSTCKVRSNHEVAVTSETAEKCASRDLTEMLADSQKDGHEYVCALCNKSGELLCCEGKGCKRFYHISCIDPQLTEALPGVWHCPQCVKKKLLFGVHSVSEGIESIWDVAEVEVSNGIRQKQYLIKYHGLAHIHNHWASEKQLLLENPCIFSNFIENNLLERWNLEWTKPHRLLKKKSILDNVYVASSSVISVCHYEWLVKWHGLGYDHATWELDNASWLSSPLGQNLMKDYETRCERAKQEANQRKKGPFVELSELPSSQSLGNDNHVLKNVNKLRQFLFKCQNVVVFDDQELIMTILFSLQSMSEICRPFLFVTASSSLSQWEAEFARLVPSVDVVVYSGNKDTRKGIRAAEFYDEGGFLMLQVLLSSVEAVFEDLDKLMSIKWEAIVIDDYQQFGVSNDPETFKMLRTNSRILLVSSQIKDTTSEYLKMLSLLENHADLDKLRALKSETNDNLCKVKDRLSRFIAYGSKFQLSKFHEYWVPVQISNYQLEHYCATLLNNSVQLRSCSKVDLVGALRDVLFAARKCCDHPYLLDLFVQESLFAEKRPLPEIVEIGIKASGKLELLDKMLTEIRSRGLQVLVLYQQAVSGAPIGNFLDDFLQHRFGPGTYERIEQSVTPSKKQAAVNRFNKKETGQFIFLLETRACWPIIKLSSLDLVIIYDSDWNPANDLRALQKLSLGSKAEQIKVFRLYSSFTVEERALVLAKKNLNLDNNLQTFCRTASDTLLSWGAAHLFGRLDEYHANGASDSAPNPSGQLLLSEVIKEFQAILSENANPNSVISKVKLGVGSYSGGIPMYGETQIQLEDGESHVFWKNLLDGRNYVWKHLRSQSSRNRKRTHYSQVYSSIPGSERDDMAKKRKKVIDDSSDPALVQVDLGVDKVRQVAGSKEGSSRIKPRNRPNNTQKEGNTSNNIPNGISGCSSFGAGVPEGMPGGRIVSSDERKALLSSLKAEMMRLCQVLNFSEDVIVIALRFLEYVISKRDVNTDSQSVVQALQISLCWIAAAITKTNIDKKESLTLAKQHLSYQCNEEQAKSIYFILKEMHYKSKDKIINSGRSFAEENINKKEAAPTGNLKKLQKKIKKRRKKLLQGHQQELREFHEKWENDRLKLEKDHKVESAFVRTVHGQSLARTDRLRLLDNDFNTKLKELNLQKDLELKALEARQVGEIEEEERRTTGWLAEAEQNLSCPGSVGELVPPVPQPEEHANEGPQPNRPSDEAVGCEIRVENSGTVPAQEEDTVSALATVEPASQPKQMNDNDESVVLPDPPASMDQVPDEVNASENDGVASPDALLDERCGPDEAAGGDSRGLKQSVVQSEGNAALPDCGNLSSQKVQQDTTDQSLASESPAVEDQNTLQVQTELINTVTPALSNQEEAPAADESVTPVPTDKETVTDVQTDNEIVNRVPLDHETVTRVPTDNETVTRVLMDNETVTRVPLNHESVARVTSDHETVAEVVAEVPAVSENVVTPPSQVVARTTERPNEAAFQLGSEGSHPVGPSYLVTPSHQLAYGSSPHSSSIDPLQIELDNLRRDTEQLDKNHKELVSRLQSDCEVEIQEMINQIRNKYNTKLQEAETEFTSKRSELENNQNKVLMNKLLAAAFRSKCWNPKPAAIPGMQQGVPSSFLQHMQQLSARPPGPTQPVSPPTRPPGPTQPVTLPTRPPGPTQPVASQPRPLGPTQSVAPPIRPSGLTQPVASPTRPPGLIQPVANPTRPLGSPPPIAARPSQTSRAHPIGSSSPAAVRAVHNTAALFSSPATRPPPVIGTITPSRGSRPIGEIRSAAPHLQHFRPHPGPRAASPPVAHPVRAPPPRELPPPPPPPPPPPAYSNLPAVARGPGNTSQLVEGIVPPSDLPDIGSKFTTLESSDLEMLSNVPQPPRDQAAKGSTSVVCLSDDE</sequence>
<feature type="compositionally biased region" description="Polar residues" evidence="8">
    <location>
        <begin position="1684"/>
        <end position="1701"/>
    </location>
</feature>
<dbReference type="GO" id="GO:0016787">
    <property type="term" value="F:hydrolase activity"/>
    <property type="evidence" value="ECO:0007669"/>
    <property type="project" value="UniProtKB-KW"/>
</dbReference>
<keyword evidence="11" id="KW-0067">ATP-binding</keyword>
<dbReference type="GO" id="GO:0031507">
    <property type="term" value="P:heterochromatin formation"/>
    <property type="evidence" value="ECO:0007669"/>
    <property type="project" value="InterPro"/>
</dbReference>
<feature type="region of interest" description="Disordered" evidence="8">
    <location>
        <begin position="177"/>
        <end position="202"/>
    </location>
</feature>
<feature type="coiled-coil region" evidence="7">
    <location>
        <begin position="1876"/>
        <end position="1947"/>
    </location>
</feature>
<dbReference type="SUPFAM" id="SSF52540">
    <property type="entry name" value="P-loop containing nucleoside triphosphate hydrolases"/>
    <property type="match status" value="2"/>
</dbReference>
<evidence type="ECO:0000256" key="4">
    <source>
        <dbReference type="ARBA" id="ARBA00022801"/>
    </source>
</evidence>
<keyword evidence="12" id="KW-1185">Reference proteome</keyword>
<evidence type="ECO:0000256" key="3">
    <source>
        <dbReference type="ARBA" id="ARBA00022771"/>
    </source>
</evidence>
<feature type="compositionally biased region" description="Polar residues" evidence="8">
    <location>
        <begin position="2081"/>
        <end position="2095"/>
    </location>
</feature>
<dbReference type="InterPro" id="IPR019786">
    <property type="entry name" value="Zinc_finger_PHD-type_CS"/>
</dbReference>
<dbReference type="PROSITE" id="PS01359">
    <property type="entry name" value="ZF_PHD_1"/>
    <property type="match status" value="1"/>
</dbReference>
<dbReference type="GO" id="GO:0008270">
    <property type="term" value="F:zinc ion binding"/>
    <property type="evidence" value="ECO:0007669"/>
    <property type="project" value="UniProtKB-KW"/>
</dbReference>
<dbReference type="Pfam" id="PF00176">
    <property type="entry name" value="SNF2-rel_dom"/>
    <property type="match status" value="1"/>
</dbReference>
<dbReference type="PROSITE" id="PS51194">
    <property type="entry name" value="HELICASE_CTER"/>
    <property type="match status" value="1"/>
</dbReference>
<dbReference type="OrthoDB" id="898917at2759"/>
<dbReference type="GO" id="GO:0005524">
    <property type="term" value="F:ATP binding"/>
    <property type="evidence" value="ECO:0007669"/>
    <property type="project" value="InterPro"/>
</dbReference>
<evidence type="ECO:0000313" key="11">
    <source>
        <dbReference type="EMBL" id="CAA0813549.1"/>
    </source>
</evidence>
<keyword evidence="2" id="KW-0677">Repeat</keyword>
<feature type="region of interest" description="Disordered" evidence="8">
    <location>
        <begin position="1603"/>
        <end position="1709"/>
    </location>
</feature>
<evidence type="ECO:0000256" key="5">
    <source>
        <dbReference type="ARBA" id="ARBA00022833"/>
    </source>
</evidence>
<dbReference type="GO" id="GO:0004386">
    <property type="term" value="F:helicase activity"/>
    <property type="evidence" value="ECO:0007669"/>
    <property type="project" value="UniProtKB-KW"/>
</dbReference>
<feature type="region of interest" description="Disordered" evidence="8">
    <location>
        <begin position="1186"/>
        <end position="1221"/>
    </location>
</feature>
<feature type="region of interest" description="Disordered" evidence="8">
    <location>
        <begin position="1"/>
        <end position="126"/>
    </location>
</feature>
<feature type="domain" description="PHD-type" evidence="9">
    <location>
        <begin position="397"/>
        <end position="446"/>
    </location>
</feature>
<feature type="compositionally biased region" description="Basic and acidic residues" evidence="8">
    <location>
        <begin position="1"/>
        <end position="28"/>
    </location>
</feature>
<dbReference type="Pfam" id="PF25029">
    <property type="entry name" value="MOM1"/>
    <property type="match status" value="1"/>
</dbReference>
<dbReference type="InterPro" id="IPR001965">
    <property type="entry name" value="Znf_PHD"/>
</dbReference>
<dbReference type="Gene3D" id="2.40.50.40">
    <property type="match status" value="2"/>
</dbReference>
<dbReference type="InterPro" id="IPR038718">
    <property type="entry name" value="SNF2-like_sf"/>
</dbReference>
<dbReference type="SUPFAM" id="SSF54160">
    <property type="entry name" value="Chromo domain-like"/>
    <property type="match status" value="2"/>
</dbReference>
<dbReference type="Gene3D" id="3.40.50.300">
    <property type="entry name" value="P-loop containing nucleotide triphosphate hydrolases"/>
    <property type="match status" value="1"/>
</dbReference>
<comment type="caution">
    <text evidence="11">The sequence shown here is derived from an EMBL/GenBank/DDBJ whole genome shotgun (WGS) entry which is preliminary data.</text>
</comment>
<dbReference type="Proteomes" id="UP001153555">
    <property type="component" value="Unassembled WGS sequence"/>
</dbReference>
<feature type="compositionally biased region" description="Pro residues" evidence="8">
    <location>
        <begin position="1992"/>
        <end position="2009"/>
    </location>
</feature>
<dbReference type="InterPro" id="IPR000330">
    <property type="entry name" value="SNF2_N"/>
</dbReference>
<keyword evidence="1" id="KW-0479">Metal-binding</keyword>
<dbReference type="InterPro" id="IPR001650">
    <property type="entry name" value="Helicase_C-like"/>
</dbReference>
<keyword evidence="4" id="KW-0378">Hydrolase</keyword>
<evidence type="ECO:0000256" key="7">
    <source>
        <dbReference type="SAM" id="Coils"/>
    </source>
</evidence>
<dbReference type="EMBL" id="CACSLK010011356">
    <property type="protein sequence ID" value="CAA0813549.1"/>
    <property type="molecule type" value="Genomic_DNA"/>
</dbReference>
<evidence type="ECO:0000256" key="6">
    <source>
        <dbReference type="PROSITE-ProRule" id="PRU00146"/>
    </source>
</evidence>
<dbReference type="InterPro" id="IPR011011">
    <property type="entry name" value="Znf_FYVE_PHD"/>
</dbReference>
<dbReference type="Gene3D" id="3.30.40.10">
    <property type="entry name" value="Zinc/RING finger domain, C3HC4 (zinc finger)"/>
    <property type="match status" value="1"/>
</dbReference>
<dbReference type="InterPro" id="IPR049730">
    <property type="entry name" value="SNF2/RAD54-like_C"/>
</dbReference>
<dbReference type="PANTHER" id="PTHR35116">
    <property type="entry name" value="HELICASE PROTEIN MOM1"/>
    <property type="match status" value="1"/>
</dbReference>
<keyword evidence="5" id="KW-0862">Zinc</keyword>
<feature type="compositionally biased region" description="Pro residues" evidence="8">
    <location>
        <begin position="2162"/>
        <end position="2181"/>
    </location>
</feature>
<accession>A0A9N7R4W2</accession>
<dbReference type="SUPFAM" id="SSF57903">
    <property type="entry name" value="FYVE/PHD zinc finger"/>
    <property type="match status" value="1"/>
</dbReference>
<evidence type="ECO:0000256" key="8">
    <source>
        <dbReference type="SAM" id="MobiDB-lite"/>
    </source>
</evidence>
<evidence type="ECO:0000313" key="12">
    <source>
        <dbReference type="Proteomes" id="UP001153555"/>
    </source>
</evidence>
<dbReference type="InterPro" id="IPR019787">
    <property type="entry name" value="Znf_PHD-finger"/>
</dbReference>
<dbReference type="CDD" id="cd18793">
    <property type="entry name" value="SF2_C_SNF"/>
    <property type="match status" value="1"/>
</dbReference>
<feature type="compositionally biased region" description="Low complexity" evidence="8">
    <location>
        <begin position="2150"/>
        <end position="2161"/>
    </location>
</feature>
<keyword evidence="11" id="KW-0547">Nucleotide-binding</keyword>
<dbReference type="SMART" id="SM00249">
    <property type="entry name" value="PHD"/>
    <property type="match status" value="1"/>
</dbReference>
<keyword evidence="11" id="KW-0347">Helicase</keyword>
<evidence type="ECO:0000259" key="10">
    <source>
        <dbReference type="PROSITE" id="PS51194"/>
    </source>
</evidence>
<dbReference type="PANTHER" id="PTHR35116:SF2">
    <property type="entry name" value="ATP-DEPENDENT HELICASE FAMILY PROTEIN-RELATED"/>
    <property type="match status" value="1"/>
</dbReference>
<dbReference type="Gene3D" id="6.10.250.1310">
    <property type="match status" value="1"/>
</dbReference>
<dbReference type="InterPro" id="IPR039322">
    <property type="entry name" value="MOM1"/>
</dbReference>
<dbReference type="PROSITE" id="PS50016">
    <property type="entry name" value="ZF_PHD_2"/>
    <property type="match status" value="1"/>
</dbReference>
<dbReference type="Gene3D" id="3.40.50.10810">
    <property type="entry name" value="Tandem AAA-ATPase domain"/>
    <property type="match status" value="1"/>
</dbReference>
<organism evidence="11 12">
    <name type="scientific">Striga hermonthica</name>
    <name type="common">Purple witchweed</name>
    <name type="synonym">Buchnera hermonthica</name>
    <dbReference type="NCBI Taxonomy" id="68872"/>
    <lineage>
        <taxon>Eukaryota</taxon>
        <taxon>Viridiplantae</taxon>
        <taxon>Streptophyta</taxon>
        <taxon>Embryophyta</taxon>
        <taxon>Tracheophyta</taxon>
        <taxon>Spermatophyta</taxon>
        <taxon>Magnoliopsida</taxon>
        <taxon>eudicotyledons</taxon>
        <taxon>Gunneridae</taxon>
        <taxon>Pentapetalae</taxon>
        <taxon>asterids</taxon>
        <taxon>lamiids</taxon>
        <taxon>Lamiales</taxon>
        <taxon>Orobanchaceae</taxon>
        <taxon>Buchnereae</taxon>
        <taxon>Striga</taxon>
    </lineage>
</organism>
<feature type="domain" description="Helicase C-terminal" evidence="10">
    <location>
        <begin position="922"/>
        <end position="1083"/>
    </location>
</feature>
<keyword evidence="3 6" id="KW-0863">Zinc-finger</keyword>
<feature type="compositionally biased region" description="Polar residues" evidence="8">
    <location>
        <begin position="1256"/>
        <end position="1272"/>
    </location>
</feature>
<keyword evidence="7" id="KW-0175">Coiled coil</keyword>
<evidence type="ECO:0000256" key="1">
    <source>
        <dbReference type="ARBA" id="ARBA00022723"/>
    </source>
</evidence>